<organism evidence="2 3">
    <name type="scientific">Nonomuraea corallina</name>
    <dbReference type="NCBI Taxonomy" id="2989783"/>
    <lineage>
        <taxon>Bacteria</taxon>
        <taxon>Bacillati</taxon>
        <taxon>Actinomycetota</taxon>
        <taxon>Actinomycetes</taxon>
        <taxon>Streptosporangiales</taxon>
        <taxon>Streptosporangiaceae</taxon>
        <taxon>Nonomuraea</taxon>
    </lineage>
</organism>
<gene>
    <name evidence="2" type="ORF">OUY22_29745</name>
</gene>
<dbReference type="EMBL" id="JAPNNL010000166">
    <property type="protein sequence ID" value="MDA0637611.1"/>
    <property type="molecule type" value="Genomic_DNA"/>
</dbReference>
<sequence>LLAELRADRLLELVDVDGRLHVLVCGSGLVRRYPAGSVEEASRGIDIARFGLSRLAHGRSTLSPADLLAQVEGSGRALERVLLGDAARHLGDGEVVIVPPGRLHAVPWALLPSLRDRSVSVAPSAGTWLRARRAGPPGDGRVVLVRGPGLRSEGAELRDIAPEYPAPVVLGEGTATVAGILDAMDGARLAHVAAHGAFRADSPLFSALRVDDGPLTVYDLERLRRAPRQVVLSSCDSGLTAPTGADELLGLASSLIQLGTTGIVASVVLVNDGAAVPLMVELHRRLARGACLPAALRDARRATAADPVSTATGLSFVALGAC</sequence>
<evidence type="ECO:0000313" key="2">
    <source>
        <dbReference type="EMBL" id="MDA0637611.1"/>
    </source>
</evidence>
<dbReference type="RefSeq" id="WP_270158510.1">
    <property type="nucleotide sequence ID" value="NZ_JAPNNL010000166.1"/>
</dbReference>
<feature type="domain" description="CHAT" evidence="1">
    <location>
        <begin position="74"/>
        <end position="306"/>
    </location>
</feature>
<dbReference type="InterPro" id="IPR024983">
    <property type="entry name" value="CHAT_dom"/>
</dbReference>
<keyword evidence="3" id="KW-1185">Reference proteome</keyword>
<name>A0ABT4SK63_9ACTN</name>
<comment type="caution">
    <text evidence="2">The sequence shown here is derived from an EMBL/GenBank/DDBJ whole genome shotgun (WGS) entry which is preliminary data.</text>
</comment>
<evidence type="ECO:0000259" key="1">
    <source>
        <dbReference type="Pfam" id="PF12770"/>
    </source>
</evidence>
<reference evidence="2" key="1">
    <citation type="submission" date="2022-11" db="EMBL/GenBank/DDBJ databases">
        <title>Nonomuraea corallina sp. nov., a new species of the genus Nonomuraea isolated from sea side sediment in Thai sea.</title>
        <authorList>
            <person name="Ngamcharungchit C."/>
            <person name="Matsumoto A."/>
            <person name="Suriyachadkun C."/>
            <person name="Panbangred W."/>
            <person name="Inahashi Y."/>
            <person name="Intra B."/>
        </authorList>
    </citation>
    <scope>NUCLEOTIDE SEQUENCE</scope>
    <source>
        <strain evidence="2">MCN248</strain>
    </source>
</reference>
<dbReference type="Proteomes" id="UP001144036">
    <property type="component" value="Unassembled WGS sequence"/>
</dbReference>
<proteinExistence type="predicted"/>
<accession>A0ABT4SK63</accession>
<evidence type="ECO:0000313" key="3">
    <source>
        <dbReference type="Proteomes" id="UP001144036"/>
    </source>
</evidence>
<protein>
    <submittedName>
        <fullName evidence="2">CHAT domain-containing protein</fullName>
    </submittedName>
</protein>
<feature type="non-terminal residue" evidence="2">
    <location>
        <position position="1"/>
    </location>
</feature>
<dbReference type="Pfam" id="PF12770">
    <property type="entry name" value="CHAT"/>
    <property type="match status" value="1"/>
</dbReference>